<dbReference type="EMBL" id="JARIHO010000003">
    <property type="protein sequence ID" value="KAJ7364368.1"/>
    <property type="molecule type" value="Genomic_DNA"/>
</dbReference>
<keyword evidence="3" id="KW-1185">Reference proteome</keyword>
<feature type="transmembrane region" description="Helical" evidence="1">
    <location>
        <begin position="18"/>
        <end position="36"/>
    </location>
</feature>
<feature type="transmembrane region" description="Helical" evidence="1">
    <location>
        <begin position="109"/>
        <end position="127"/>
    </location>
</feature>
<comment type="caution">
    <text evidence="2">The sequence shown here is derived from an EMBL/GenBank/DDBJ whole genome shotgun (WGS) entry which is preliminary data.</text>
</comment>
<dbReference type="Proteomes" id="UP001218218">
    <property type="component" value="Unassembled WGS sequence"/>
</dbReference>
<keyword evidence="1" id="KW-0472">Membrane</keyword>
<gene>
    <name evidence="2" type="ORF">DFH08DRAFT_839154</name>
</gene>
<dbReference type="AlphaFoldDB" id="A0AAD7APQ5"/>
<accession>A0AAD7APQ5</accession>
<feature type="transmembrane region" description="Helical" evidence="1">
    <location>
        <begin position="177"/>
        <end position="199"/>
    </location>
</feature>
<reference evidence="2" key="1">
    <citation type="submission" date="2023-03" db="EMBL/GenBank/DDBJ databases">
        <title>Massive genome expansion in bonnet fungi (Mycena s.s.) driven by repeated elements and novel gene families across ecological guilds.</title>
        <authorList>
            <consortium name="Lawrence Berkeley National Laboratory"/>
            <person name="Harder C.B."/>
            <person name="Miyauchi S."/>
            <person name="Viragh M."/>
            <person name="Kuo A."/>
            <person name="Thoen E."/>
            <person name="Andreopoulos B."/>
            <person name="Lu D."/>
            <person name="Skrede I."/>
            <person name="Drula E."/>
            <person name="Henrissat B."/>
            <person name="Morin E."/>
            <person name="Kohler A."/>
            <person name="Barry K."/>
            <person name="LaButti K."/>
            <person name="Morin E."/>
            <person name="Salamov A."/>
            <person name="Lipzen A."/>
            <person name="Mereny Z."/>
            <person name="Hegedus B."/>
            <person name="Baldrian P."/>
            <person name="Stursova M."/>
            <person name="Weitz H."/>
            <person name="Taylor A."/>
            <person name="Grigoriev I.V."/>
            <person name="Nagy L.G."/>
            <person name="Martin F."/>
            <person name="Kauserud H."/>
        </authorList>
    </citation>
    <scope>NUCLEOTIDE SEQUENCE</scope>
    <source>
        <strain evidence="2">CBHHK002</strain>
    </source>
</reference>
<feature type="transmembrane region" description="Helical" evidence="1">
    <location>
        <begin position="134"/>
        <end position="157"/>
    </location>
</feature>
<name>A0AAD7APQ5_9AGAR</name>
<proteinExistence type="predicted"/>
<sequence>MPDIERVRANLATLVLESYLHGLFSLLYISTIYFFATRRTLAGTNQTIKHHFTSVMFLGVTTLFSMVTVHWILVIYQAFFAFIHLGNTSAQAAFYADYAQGPEVVKETLLFSVALLGDALVAYRLWIIWGRNRLVIIFPIFALVGMVAMSMAMVIQLVKSESEPVDTILPPLELTCFLLSFLGNLYSTCCIIFHICRLTRVKSGSDSRLKWFLVLLVESAAIQTIWQIFALATFGEVDARDTFPAIVGISNTLIHARVGLGWSPDSPAAKQQSTQKHGGNIV</sequence>
<keyword evidence="1" id="KW-1133">Transmembrane helix</keyword>
<evidence type="ECO:0000313" key="2">
    <source>
        <dbReference type="EMBL" id="KAJ7364368.1"/>
    </source>
</evidence>
<keyword evidence="1" id="KW-0812">Transmembrane</keyword>
<evidence type="ECO:0000256" key="1">
    <source>
        <dbReference type="SAM" id="Phobius"/>
    </source>
</evidence>
<feature type="transmembrane region" description="Helical" evidence="1">
    <location>
        <begin position="57"/>
        <end position="79"/>
    </location>
</feature>
<feature type="transmembrane region" description="Helical" evidence="1">
    <location>
        <begin position="211"/>
        <end position="234"/>
    </location>
</feature>
<protein>
    <submittedName>
        <fullName evidence="2">Uncharacterized protein</fullName>
    </submittedName>
</protein>
<organism evidence="2 3">
    <name type="scientific">Mycena albidolilacea</name>
    <dbReference type="NCBI Taxonomy" id="1033008"/>
    <lineage>
        <taxon>Eukaryota</taxon>
        <taxon>Fungi</taxon>
        <taxon>Dikarya</taxon>
        <taxon>Basidiomycota</taxon>
        <taxon>Agaricomycotina</taxon>
        <taxon>Agaricomycetes</taxon>
        <taxon>Agaricomycetidae</taxon>
        <taxon>Agaricales</taxon>
        <taxon>Marasmiineae</taxon>
        <taxon>Mycenaceae</taxon>
        <taxon>Mycena</taxon>
    </lineage>
</organism>
<evidence type="ECO:0000313" key="3">
    <source>
        <dbReference type="Proteomes" id="UP001218218"/>
    </source>
</evidence>